<dbReference type="InterPro" id="IPR020846">
    <property type="entry name" value="MFS_dom"/>
</dbReference>
<evidence type="ECO:0000256" key="1">
    <source>
        <dbReference type="ARBA" id="ARBA00004651"/>
    </source>
</evidence>
<evidence type="ECO:0000256" key="5">
    <source>
        <dbReference type="ARBA" id="ARBA00022692"/>
    </source>
</evidence>
<evidence type="ECO:0000256" key="11">
    <source>
        <dbReference type="SAM" id="Phobius"/>
    </source>
</evidence>
<keyword evidence="6" id="KW-0769">Symport</keyword>
<evidence type="ECO:0000256" key="3">
    <source>
        <dbReference type="ARBA" id="ARBA00022448"/>
    </source>
</evidence>
<dbReference type="FunFam" id="1.20.1250.20:FF:000001">
    <property type="entry name" value="Dicarboxylate MFS transporter"/>
    <property type="match status" value="1"/>
</dbReference>
<reference evidence="13 14" key="1">
    <citation type="submission" date="2017-03" db="EMBL/GenBank/DDBJ databases">
        <title>Draft genome sequence of Streptomyces scabrisporus NF3, endophyte isolated from Amphipterygium adstringens.</title>
        <authorList>
            <person name="Vazquez M."/>
            <person name="Ceapa C.D."/>
            <person name="Rodriguez Luna D."/>
            <person name="Sanchez Esquivel S."/>
        </authorList>
    </citation>
    <scope>NUCLEOTIDE SEQUENCE [LARGE SCALE GENOMIC DNA]</scope>
    <source>
        <strain evidence="13 14">NF3</strain>
    </source>
</reference>
<keyword evidence="8 11" id="KW-0472">Membrane</keyword>
<comment type="function">
    <text evidence="9">May be a proton symporter involved in the uptake of osmolytes such as proline and glycine betaine.</text>
</comment>
<feature type="domain" description="Major facilitator superfamily (MFS) profile" evidence="12">
    <location>
        <begin position="4"/>
        <end position="414"/>
    </location>
</feature>
<evidence type="ECO:0000256" key="10">
    <source>
        <dbReference type="ARBA" id="ARBA00039918"/>
    </source>
</evidence>
<proteinExistence type="inferred from homology"/>
<dbReference type="Gene3D" id="1.20.1250.20">
    <property type="entry name" value="MFS general substrate transporter like domains"/>
    <property type="match status" value="2"/>
</dbReference>
<feature type="transmembrane region" description="Helical" evidence="11">
    <location>
        <begin position="77"/>
        <end position="98"/>
    </location>
</feature>
<gene>
    <name evidence="13" type="ORF">B4N89_23080</name>
</gene>
<dbReference type="OrthoDB" id="9066401at2"/>
<keyword evidence="4" id="KW-1003">Cell membrane</keyword>
<evidence type="ECO:0000313" key="13">
    <source>
        <dbReference type="EMBL" id="OPC83441.1"/>
    </source>
</evidence>
<accession>A0A1T3P397</accession>
<dbReference type="GO" id="GO:0005886">
    <property type="term" value="C:plasma membrane"/>
    <property type="evidence" value="ECO:0007669"/>
    <property type="project" value="UniProtKB-SubCell"/>
</dbReference>
<dbReference type="PANTHER" id="PTHR43045:SF1">
    <property type="entry name" value="SHIKIMATE TRANSPORTER"/>
    <property type="match status" value="1"/>
</dbReference>
<feature type="transmembrane region" description="Helical" evidence="11">
    <location>
        <begin position="41"/>
        <end position="65"/>
    </location>
</feature>
<dbReference type="Proteomes" id="UP000190037">
    <property type="component" value="Unassembled WGS sequence"/>
</dbReference>
<dbReference type="STRING" id="159449.B4N89_23080"/>
<feature type="transmembrane region" description="Helical" evidence="11">
    <location>
        <begin position="265"/>
        <end position="286"/>
    </location>
</feature>
<feature type="transmembrane region" description="Helical" evidence="11">
    <location>
        <begin position="323"/>
        <end position="346"/>
    </location>
</feature>
<feature type="transmembrane region" description="Helical" evidence="11">
    <location>
        <begin position="230"/>
        <end position="253"/>
    </location>
</feature>
<feature type="transmembrane region" description="Helical" evidence="11">
    <location>
        <begin position="177"/>
        <end position="196"/>
    </location>
</feature>
<comment type="similarity">
    <text evidence="2">Belongs to the major facilitator superfamily. Metabolite:H+ Symporter (MHS) family (TC 2.A.1.6) family.</text>
</comment>
<name>A0A1T3P397_9ACTN</name>
<dbReference type="CDD" id="cd17369">
    <property type="entry name" value="MFS_ShiA_like"/>
    <property type="match status" value="1"/>
</dbReference>
<dbReference type="AlphaFoldDB" id="A0A1T3P397"/>
<dbReference type="SUPFAM" id="SSF103473">
    <property type="entry name" value="MFS general substrate transporter"/>
    <property type="match status" value="1"/>
</dbReference>
<dbReference type="EMBL" id="MWQN01000001">
    <property type="protein sequence ID" value="OPC83441.1"/>
    <property type="molecule type" value="Genomic_DNA"/>
</dbReference>
<evidence type="ECO:0000256" key="9">
    <source>
        <dbReference type="ARBA" id="ARBA00037295"/>
    </source>
</evidence>
<keyword evidence="14" id="KW-1185">Reference proteome</keyword>
<keyword evidence="3" id="KW-0813">Transport</keyword>
<dbReference type="InterPro" id="IPR036259">
    <property type="entry name" value="MFS_trans_sf"/>
</dbReference>
<evidence type="ECO:0000256" key="6">
    <source>
        <dbReference type="ARBA" id="ARBA00022847"/>
    </source>
</evidence>
<dbReference type="InterPro" id="IPR011701">
    <property type="entry name" value="MFS"/>
</dbReference>
<dbReference type="PROSITE" id="PS50850">
    <property type="entry name" value="MFS"/>
    <property type="match status" value="1"/>
</dbReference>
<feature type="transmembrane region" description="Helical" evidence="11">
    <location>
        <begin position="16"/>
        <end position="35"/>
    </location>
</feature>
<evidence type="ECO:0000256" key="7">
    <source>
        <dbReference type="ARBA" id="ARBA00022989"/>
    </source>
</evidence>
<feature type="transmembrane region" description="Helical" evidence="11">
    <location>
        <begin position="142"/>
        <end position="165"/>
    </location>
</feature>
<dbReference type="GO" id="GO:0015293">
    <property type="term" value="F:symporter activity"/>
    <property type="evidence" value="ECO:0007669"/>
    <property type="project" value="UniProtKB-KW"/>
</dbReference>
<evidence type="ECO:0000259" key="12">
    <source>
        <dbReference type="PROSITE" id="PS50850"/>
    </source>
</evidence>
<keyword evidence="5 11" id="KW-0812">Transmembrane</keyword>
<evidence type="ECO:0000313" key="14">
    <source>
        <dbReference type="Proteomes" id="UP000190037"/>
    </source>
</evidence>
<sequence length="425" mass="44143">MVRIAAASFAGTAIEFYDFFVYGTAAALVLGPLFFPGFSPIAGTLAAFATYAVGFVSRPLGAVVFGRLGDRRGRRPVLVVSLVLTGVATVLVGLLPTYERIGVAAPILLVVLRFCQGFGVGGEWGGAVLLATEHAPPGRRALWASFPQGGPSIGFLLANGLMLILSGSLTDAQFHAWGWRIPFLFAGVLAAGGLLLRASVEETPAFRALVAGNETSPSPVGELLRGHWRVVLLAAGALACGYVGFYLTTTWSLQYADDRPTVGRTTMLACIMIAVTGMALVTPLFAVVGDRYGRKPMCLVGCAGMGLWAFPMLGLLATGEPMWMTLGCLGTLVAFMAMFSVVGAYLSELFEPRVRCTGASTTYNLGGVLGGALTPMVATELARGDGTPWGVAAYLAGAATVSATCLLLLPETYAVPVADGEPATA</sequence>
<dbReference type="RefSeq" id="WP_078977730.1">
    <property type="nucleotide sequence ID" value="NZ_MWQN01000001.1"/>
</dbReference>
<evidence type="ECO:0000256" key="2">
    <source>
        <dbReference type="ARBA" id="ARBA00008240"/>
    </source>
</evidence>
<protein>
    <recommendedName>
        <fullName evidence="10">Putative proline/betaine transporter</fullName>
    </recommendedName>
</protein>
<evidence type="ECO:0000256" key="8">
    <source>
        <dbReference type="ARBA" id="ARBA00023136"/>
    </source>
</evidence>
<organism evidence="13 14">
    <name type="scientific">Embleya scabrispora</name>
    <dbReference type="NCBI Taxonomy" id="159449"/>
    <lineage>
        <taxon>Bacteria</taxon>
        <taxon>Bacillati</taxon>
        <taxon>Actinomycetota</taxon>
        <taxon>Actinomycetes</taxon>
        <taxon>Kitasatosporales</taxon>
        <taxon>Streptomycetaceae</taxon>
        <taxon>Embleya</taxon>
    </lineage>
</organism>
<comment type="subcellular location">
    <subcellularLocation>
        <location evidence="1">Cell membrane</location>
        <topology evidence="1">Multi-pass membrane protein</topology>
    </subcellularLocation>
</comment>
<dbReference type="PANTHER" id="PTHR43045">
    <property type="entry name" value="SHIKIMATE TRANSPORTER"/>
    <property type="match status" value="1"/>
</dbReference>
<evidence type="ECO:0000256" key="4">
    <source>
        <dbReference type="ARBA" id="ARBA00022475"/>
    </source>
</evidence>
<feature type="transmembrane region" description="Helical" evidence="11">
    <location>
        <begin position="104"/>
        <end position="130"/>
    </location>
</feature>
<comment type="caution">
    <text evidence="13">The sequence shown here is derived from an EMBL/GenBank/DDBJ whole genome shotgun (WGS) entry which is preliminary data.</text>
</comment>
<feature type="transmembrane region" description="Helical" evidence="11">
    <location>
        <begin position="298"/>
        <end position="317"/>
    </location>
</feature>
<keyword evidence="7 11" id="KW-1133">Transmembrane helix</keyword>
<dbReference type="Pfam" id="PF07690">
    <property type="entry name" value="MFS_1"/>
    <property type="match status" value="1"/>
</dbReference>